<protein>
    <submittedName>
        <fullName evidence="2">Uncharacterized protein</fullName>
    </submittedName>
</protein>
<dbReference type="EMBL" id="CAJOAY010004567">
    <property type="protein sequence ID" value="CAF4074788.1"/>
    <property type="molecule type" value="Genomic_DNA"/>
</dbReference>
<feature type="signal peptide" evidence="1">
    <location>
        <begin position="1"/>
        <end position="24"/>
    </location>
</feature>
<dbReference type="Proteomes" id="UP000663881">
    <property type="component" value="Unassembled WGS sequence"/>
</dbReference>
<reference evidence="2" key="1">
    <citation type="submission" date="2021-02" db="EMBL/GenBank/DDBJ databases">
        <authorList>
            <person name="Nowell W R."/>
        </authorList>
    </citation>
    <scope>NUCLEOTIDE SEQUENCE</scope>
</reference>
<dbReference type="AlphaFoldDB" id="A0A819TAY5"/>
<proteinExistence type="predicted"/>
<organism evidence="2 3">
    <name type="scientific">Adineta steineri</name>
    <dbReference type="NCBI Taxonomy" id="433720"/>
    <lineage>
        <taxon>Eukaryota</taxon>
        <taxon>Metazoa</taxon>
        <taxon>Spiralia</taxon>
        <taxon>Gnathifera</taxon>
        <taxon>Rotifera</taxon>
        <taxon>Eurotatoria</taxon>
        <taxon>Bdelloidea</taxon>
        <taxon>Adinetida</taxon>
        <taxon>Adinetidae</taxon>
        <taxon>Adineta</taxon>
    </lineage>
</organism>
<name>A0A819TAY5_9BILA</name>
<evidence type="ECO:0000313" key="3">
    <source>
        <dbReference type="Proteomes" id="UP000663881"/>
    </source>
</evidence>
<evidence type="ECO:0000313" key="2">
    <source>
        <dbReference type="EMBL" id="CAF4074788.1"/>
    </source>
</evidence>
<keyword evidence="1" id="KW-0732">Signal</keyword>
<gene>
    <name evidence="2" type="ORF">OKA104_LOCUS34198</name>
</gene>
<comment type="caution">
    <text evidence="2">The sequence shown here is derived from an EMBL/GenBank/DDBJ whole genome shotgun (WGS) entry which is preliminary data.</text>
</comment>
<evidence type="ECO:0000256" key="1">
    <source>
        <dbReference type="SAM" id="SignalP"/>
    </source>
</evidence>
<feature type="non-terminal residue" evidence="2">
    <location>
        <position position="1"/>
    </location>
</feature>
<feature type="chain" id="PRO_5032727878" evidence="1">
    <location>
        <begin position="25"/>
        <end position="240"/>
    </location>
</feature>
<sequence length="240" mass="25592">MHSSTIIASIIVLVTIAAKHSSIATHDSYSQALRRRTNAYNYDKNQQRNMFLRRLAQQLIEDEDSDESLRSAAWKRDNSVSNDGTILGIAEGGDLWTRANLTSDWAKLPNSNGAFFGGVHSNIGAVKGVTQLNDGTILGIAEGGDLWTRANLASDWVKLPNSNGAFYGGVHSNTGAVIGVTQLNDGTILGIAAGGDLWTRANLASDWVKLPNSNGAFFGGVHSNIGAVIGVTQLNYPKIP</sequence>
<accession>A0A819TAY5</accession>